<dbReference type="EMBL" id="GBRH01160576">
    <property type="protein sequence ID" value="JAE37320.1"/>
    <property type="molecule type" value="Transcribed_RNA"/>
</dbReference>
<accession>A0A0A9HJH5</accession>
<protein>
    <submittedName>
        <fullName evidence="1">Uncharacterized protein</fullName>
    </submittedName>
</protein>
<organism evidence="1">
    <name type="scientific">Arundo donax</name>
    <name type="common">Giant reed</name>
    <name type="synonym">Donax arundinaceus</name>
    <dbReference type="NCBI Taxonomy" id="35708"/>
    <lineage>
        <taxon>Eukaryota</taxon>
        <taxon>Viridiplantae</taxon>
        <taxon>Streptophyta</taxon>
        <taxon>Embryophyta</taxon>
        <taxon>Tracheophyta</taxon>
        <taxon>Spermatophyta</taxon>
        <taxon>Magnoliopsida</taxon>
        <taxon>Liliopsida</taxon>
        <taxon>Poales</taxon>
        <taxon>Poaceae</taxon>
        <taxon>PACMAD clade</taxon>
        <taxon>Arundinoideae</taxon>
        <taxon>Arundineae</taxon>
        <taxon>Arundo</taxon>
    </lineage>
</organism>
<name>A0A0A9HJH5_ARUDO</name>
<proteinExistence type="predicted"/>
<sequence length="48" mass="5453">MSYKKNLGTCRISEAGRNAAFRISCQISRRLPFQHCDPQHTLPSPHQA</sequence>
<evidence type="ECO:0000313" key="1">
    <source>
        <dbReference type="EMBL" id="JAE37320.1"/>
    </source>
</evidence>
<dbReference type="AlphaFoldDB" id="A0A0A9HJH5"/>
<reference evidence="1" key="2">
    <citation type="journal article" date="2015" name="Data Brief">
        <title>Shoot transcriptome of the giant reed, Arundo donax.</title>
        <authorList>
            <person name="Barrero R.A."/>
            <person name="Guerrero F.D."/>
            <person name="Moolhuijzen P."/>
            <person name="Goolsby J.A."/>
            <person name="Tidwell J."/>
            <person name="Bellgard S.E."/>
            <person name="Bellgard M.I."/>
        </authorList>
    </citation>
    <scope>NUCLEOTIDE SEQUENCE</scope>
    <source>
        <tissue evidence="1">Shoot tissue taken approximately 20 cm above the soil surface</tissue>
    </source>
</reference>
<reference evidence="1" key="1">
    <citation type="submission" date="2014-09" db="EMBL/GenBank/DDBJ databases">
        <authorList>
            <person name="Magalhaes I.L.F."/>
            <person name="Oliveira U."/>
            <person name="Santos F.R."/>
            <person name="Vidigal T.H.D.A."/>
            <person name="Brescovit A.D."/>
            <person name="Santos A.J."/>
        </authorList>
    </citation>
    <scope>NUCLEOTIDE SEQUENCE</scope>
    <source>
        <tissue evidence="1">Shoot tissue taken approximately 20 cm above the soil surface</tissue>
    </source>
</reference>